<dbReference type="Pfam" id="PF00154">
    <property type="entry name" value="RecA_N"/>
    <property type="match status" value="1"/>
</dbReference>
<gene>
    <name evidence="11" type="ORF">Cni_G22491</name>
</gene>
<evidence type="ECO:0000259" key="9">
    <source>
        <dbReference type="PROSITE" id="PS50162"/>
    </source>
</evidence>
<dbReference type="CDD" id="cd00983">
    <property type="entry name" value="RecA"/>
    <property type="match status" value="1"/>
</dbReference>
<dbReference type="InterPro" id="IPR027417">
    <property type="entry name" value="P-loop_NTPase"/>
</dbReference>
<dbReference type="SMART" id="SM00382">
    <property type="entry name" value="AAA"/>
    <property type="match status" value="1"/>
</dbReference>
<dbReference type="GO" id="GO:0003697">
    <property type="term" value="F:single-stranded DNA binding"/>
    <property type="evidence" value="ECO:0007669"/>
    <property type="project" value="InterPro"/>
</dbReference>
<feature type="chain" id="PRO_5042916041" description="DNA repair protein recA homolog 2, mitochondrial" evidence="8">
    <location>
        <begin position="27"/>
        <end position="413"/>
    </location>
</feature>
<dbReference type="InterPro" id="IPR020587">
    <property type="entry name" value="RecA_monomer-monomer_interface"/>
</dbReference>
<keyword evidence="12" id="KW-1185">Reference proteome</keyword>
<dbReference type="GO" id="GO:0140664">
    <property type="term" value="F:ATP-dependent DNA damage sensor activity"/>
    <property type="evidence" value="ECO:0007669"/>
    <property type="project" value="InterPro"/>
</dbReference>
<dbReference type="Gene3D" id="3.40.50.300">
    <property type="entry name" value="P-loop containing nucleotide triphosphate hydrolases"/>
    <property type="match status" value="1"/>
</dbReference>
<evidence type="ECO:0000256" key="6">
    <source>
        <dbReference type="RuleBase" id="RU003422"/>
    </source>
</evidence>
<evidence type="ECO:0000256" key="2">
    <source>
        <dbReference type="ARBA" id="ARBA00022741"/>
    </source>
</evidence>
<dbReference type="InterPro" id="IPR020588">
    <property type="entry name" value="RecA_ATP-bd"/>
</dbReference>
<dbReference type="PANTHER" id="PTHR45900:SF4">
    <property type="entry name" value="DNA REPAIR PROTEIN RECA HOMOLOG 2, MITOCHONDRIAL"/>
    <property type="match status" value="1"/>
</dbReference>
<dbReference type="GO" id="GO:0005524">
    <property type="term" value="F:ATP binding"/>
    <property type="evidence" value="ECO:0007669"/>
    <property type="project" value="UniProtKB-KW"/>
</dbReference>
<dbReference type="PROSITE" id="PS00321">
    <property type="entry name" value="RECA_1"/>
    <property type="match status" value="1"/>
</dbReference>
<evidence type="ECO:0000256" key="1">
    <source>
        <dbReference type="ARBA" id="ARBA00009391"/>
    </source>
</evidence>
<protein>
    <recommendedName>
        <fullName evidence="13">DNA repair protein recA homolog 2, mitochondrial</fullName>
    </recommendedName>
</protein>
<evidence type="ECO:0000256" key="4">
    <source>
        <dbReference type="ARBA" id="ARBA00023125"/>
    </source>
</evidence>
<dbReference type="PROSITE" id="PS50163">
    <property type="entry name" value="RECA_3"/>
    <property type="match status" value="1"/>
</dbReference>
<dbReference type="Proteomes" id="UP001327560">
    <property type="component" value="Chromosome 7"/>
</dbReference>
<evidence type="ECO:0000313" key="11">
    <source>
        <dbReference type="EMBL" id="WOL13713.1"/>
    </source>
</evidence>
<feature type="signal peptide" evidence="8">
    <location>
        <begin position="1"/>
        <end position="26"/>
    </location>
</feature>
<feature type="domain" description="RecA family profile 2" evidence="10">
    <location>
        <begin position="284"/>
        <end position="358"/>
    </location>
</feature>
<sequence length="413" mass="45758">MAIQKLASHMLCICLFGLTCPHAMNCCETNWFSLNCQNSDAAKPFIENEERKIGWFWIKSSCLSSRVKVLLQYERDQPFDDGRVMDKESTLNLALCQLAGDFDRESNLSLSRFSRARYMPVISTGSLKLDFALGIGGLPKGRIVEIYGREASGKTTLALHIIKEAQKLGGCCAYLDVENAMNPSLAETMGINTENLLISGPDCAENSLSIINTLVNSGSVDVIVIDSVAALIAQCELDSMIDMNSQEVQSGLMTQALQKIHYSLCRSHTLVIFVNQVRTNLRSGHGFGEQNEVTCGGNALKFYAAVRMRIRRDCLLRSEDEVTGIGISVEIIKNKLAPGMKKANINIRFGKGFCREAEILEMASKHRIIMKEGNGFWIKGQFFKDHLAAEQYLAANNGVAGEFVDLLRDQLFN</sequence>
<dbReference type="InterPro" id="IPR013765">
    <property type="entry name" value="DNA_recomb/repair_RecA"/>
</dbReference>
<evidence type="ECO:0000256" key="3">
    <source>
        <dbReference type="ARBA" id="ARBA00022840"/>
    </source>
</evidence>
<evidence type="ECO:0000256" key="8">
    <source>
        <dbReference type="SAM" id="SignalP"/>
    </source>
</evidence>
<dbReference type="InterPro" id="IPR049428">
    <property type="entry name" value="RecA-like_N"/>
</dbReference>
<dbReference type="PROSITE" id="PS50162">
    <property type="entry name" value="RECA_2"/>
    <property type="match status" value="1"/>
</dbReference>
<dbReference type="InterPro" id="IPR003593">
    <property type="entry name" value="AAA+_ATPase"/>
</dbReference>
<keyword evidence="4 7" id="KW-0238">DNA-binding</keyword>
<evidence type="ECO:0008006" key="13">
    <source>
        <dbReference type="Google" id="ProtNLM"/>
    </source>
</evidence>
<keyword evidence="2 6" id="KW-0547">Nucleotide-binding</keyword>
<dbReference type="GO" id="GO:0006310">
    <property type="term" value="P:DNA recombination"/>
    <property type="evidence" value="ECO:0007669"/>
    <property type="project" value="UniProtKB-KW"/>
</dbReference>
<reference evidence="11 12" key="1">
    <citation type="submission" date="2023-10" db="EMBL/GenBank/DDBJ databases">
        <title>Chromosome-scale genome assembly provides insights into flower coloration mechanisms of Canna indica.</title>
        <authorList>
            <person name="Li C."/>
        </authorList>
    </citation>
    <scope>NUCLEOTIDE SEQUENCE [LARGE SCALE GENOMIC DNA]</scope>
    <source>
        <tissue evidence="11">Flower</tissue>
    </source>
</reference>
<evidence type="ECO:0000256" key="7">
    <source>
        <dbReference type="RuleBase" id="RU004527"/>
    </source>
</evidence>
<dbReference type="AlphaFoldDB" id="A0AAQ3KRH8"/>
<keyword evidence="7" id="KW-0227">DNA damage</keyword>
<comment type="similarity">
    <text evidence="1 6">Belongs to the RecA family.</text>
</comment>
<keyword evidence="3 6" id="KW-0067">ATP-binding</keyword>
<dbReference type="GO" id="GO:0006281">
    <property type="term" value="P:DNA repair"/>
    <property type="evidence" value="ECO:0007669"/>
    <property type="project" value="InterPro"/>
</dbReference>
<evidence type="ECO:0000256" key="5">
    <source>
        <dbReference type="ARBA" id="ARBA00023172"/>
    </source>
</evidence>
<dbReference type="EMBL" id="CP136896">
    <property type="protein sequence ID" value="WOL13713.1"/>
    <property type="molecule type" value="Genomic_DNA"/>
</dbReference>
<accession>A0AAQ3KRH8</accession>
<dbReference type="InterPro" id="IPR020584">
    <property type="entry name" value="DNA_recomb/repair_RecA_CS"/>
</dbReference>
<evidence type="ECO:0000259" key="10">
    <source>
        <dbReference type="PROSITE" id="PS50163"/>
    </source>
</evidence>
<dbReference type="SUPFAM" id="SSF52540">
    <property type="entry name" value="P-loop containing nucleoside triphosphate hydrolases"/>
    <property type="match status" value="1"/>
</dbReference>
<name>A0AAQ3KRH8_9LILI</name>
<organism evidence="11 12">
    <name type="scientific">Canna indica</name>
    <name type="common">Indian-shot</name>
    <dbReference type="NCBI Taxonomy" id="4628"/>
    <lineage>
        <taxon>Eukaryota</taxon>
        <taxon>Viridiplantae</taxon>
        <taxon>Streptophyta</taxon>
        <taxon>Embryophyta</taxon>
        <taxon>Tracheophyta</taxon>
        <taxon>Spermatophyta</taxon>
        <taxon>Magnoliopsida</taxon>
        <taxon>Liliopsida</taxon>
        <taxon>Zingiberales</taxon>
        <taxon>Cannaceae</taxon>
        <taxon>Canna</taxon>
    </lineage>
</organism>
<dbReference type="PRINTS" id="PR00142">
    <property type="entry name" value="RECA"/>
</dbReference>
<dbReference type="PANTHER" id="PTHR45900">
    <property type="entry name" value="RECA"/>
    <property type="match status" value="1"/>
</dbReference>
<feature type="domain" description="RecA family profile 1" evidence="9">
    <location>
        <begin position="118"/>
        <end position="277"/>
    </location>
</feature>
<evidence type="ECO:0000313" key="12">
    <source>
        <dbReference type="Proteomes" id="UP001327560"/>
    </source>
</evidence>
<keyword evidence="5 7" id="KW-0233">DNA recombination</keyword>
<proteinExistence type="inferred from homology"/>
<keyword evidence="8" id="KW-0732">Signal</keyword>